<protein>
    <submittedName>
        <fullName evidence="1">Uncharacterized protein</fullName>
    </submittedName>
</protein>
<evidence type="ECO:0000313" key="1">
    <source>
        <dbReference type="EMBL" id="KAG0427897.1"/>
    </source>
</evidence>
<organism evidence="1 2">
    <name type="scientific">Ixodes persulcatus</name>
    <name type="common">Taiga tick</name>
    <dbReference type="NCBI Taxonomy" id="34615"/>
    <lineage>
        <taxon>Eukaryota</taxon>
        <taxon>Metazoa</taxon>
        <taxon>Ecdysozoa</taxon>
        <taxon>Arthropoda</taxon>
        <taxon>Chelicerata</taxon>
        <taxon>Arachnida</taxon>
        <taxon>Acari</taxon>
        <taxon>Parasitiformes</taxon>
        <taxon>Ixodida</taxon>
        <taxon>Ixodoidea</taxon>
        <taxon>Ixodidae</taxon>
        <taxon>Ixodinae</taxon>
        <taxon>Ixodes</taxon>
    </lineage>
</organism>
<name>A0AC60Q2P8_IXOPE</name>
<keyword evidence="2" id="KW-1185">Reference proteome</keyword>
<reference evidence="1 2" key="1">
    <citation type="journal article" date="2020" name="Cell">
        <title>Large-Scale Comparative Analyses of Tick Genomes Elucidate Their Genetic Diversity and Vector Capacities.</title>
        <authorList>
            <consortium name="Tick Genome and Microbiome Consortium (TIGMIC)"/>
            <person name="Jia N."/>
            <person name="Wang J."/>
            <person name="Shi W."/>
            <person name="Du L."/>
            <person name="Sun Y."/>
            <person name="Zhan W."/>
            <person name="Jiang J.F."/>
            <person name="Wang Q."/>
            <person name="Zhang B."/>
            <person name="Ji P."/>
            <person name="Bell-Sakyi L."/>
            <person name="Cui X.M."/>
            <person name="Yuan T.T."/>
            <person name="Jiang B.G."/>
            <person name="Yang W.F."/>
            <person name="Lam T.T."/>
            <person name="Chang Q.C."/>
            <person name="Ding S.J."/>
            <person name="Wang X.J."/>
            <person name="Zhu J.G."/>
            <person name="Ruan X.D."/>
            <person name="Zhao L."/>
            <person name="Wei J.T."/>
            <person name="Ye R.Z."/>
            <person name="Que T.C."/>
            <person name="Du C.H."/>
            <person name="Zhou Y.H."/>
            <person name="Cheng J.X."/>
            <person name="Dai P.F."/>
            <person name="Guo W.B."/>
            <person name="Han X.H."/>
            <person name="Huang E.J."/>
            <person name="Li L.F."/>
            <person name="Wei W."/>
            <person name="Gao Y.C."/>
            <person name="Liu J.Z."/>
            <person name="Shao H.Z."/>
            <person name="Wang X."/>
            <person name="Wang C.C."/>
            <person name="Yang T.C."/>
            <person name="Huo Q.B."/>
            <person name="Li W."/>
            <person name="Chen H.Y."/>
            <person name="Chen S.E."/>
            <person name="Zhou L.G."/>
            <person name="Ni X.B."/>
            <person name="Tian J.H."/>
            <person name="Sheng Y."/>
            <person name="Liu T."/>
            <person name="Pan Y.S."/>
            <person name="Xia L.Y."/>
            <person name="Li J."/>
            <person name="Zhao F."/>
            <person name="Cao W.C."/>
        </authorList>
    </citation>
    <scope>NUCLEOTIDE SEQUENCE [LARGE SCALE GENOMIC DNA]</scope>
    <source>
        <strain evidence="1">Iper-2018</strain>
    </source>
</reference>
<gene>
    <name evidence="1" type="ORF">HPB47_025072</name>
</gene>
<proteinExistence type="predicted"/>
<dbReference type="EMBL" id="JABSTQ010009582">
    <property type="protein sequence ID" value="KAG0427897.1"/>
    <property type="molecule type" value="Genomic_DNA"/>
</dbReference>
<accession>A0AC60Q2P8</accession>
<dbReference type="Proteomes" id="UP000805193">
    <property type="component" value="Unassembled WGS sequence"/>
</dbReference>
<sequence>MSTPQVYLRSQRLSSAMDCQRRVPLSQFVDGIRHSPLVPPAMARKALVYRPGDGDITVVTYPKSGTHWTLHIIQLILGRGQGATSFPDLIRQSPHLENHGPEALQGTPLPRVVGTHQKLLLQNFNERARYVYVARNPWDTCVSLYHFMRGITQFQFEDGTFDDFFEAFVTGDLCYGDYFDHVLHGYARKDDPNVFFFTYEQLKADTPGMILKLAYFLGEEYGKMLQGDQEMLREVLNKSSFDFMSRVLEPGAQVFSRQFGGLSTPMDKGDNAGTERNKKNDFKLFRKGKMNDWKGLFTPGQIQRMQARIDKMTLGTDLMQLWNEK</sequence>
<comment type="caution">
    <text evidence="1">The sequence shown here is derived from an EMBL/GenBank/DDBJ whole genome shotgun (WGS) entry which is preliminary data.</text>
</comment>
<evidence type="ECO:0000313" key="2">
    <source>
        <dbReference type="Proteomes" id="UP000805193"/>
    </source>
</evidence>